<dbReference type="GO" id="GO:0006310">
    <property type="term" value="P:DNA recombination"/>
    <property type="evidence" value="ECO:0007669"/>
    <property type="project" value="UniProtKB-UniRule"/>
</dbReference>
<name>V5RIK7_SPIAP</name>
<dbReference type="PATRIC" id="fig|1276258.3.peg.562"/>
<comment type="subunit">
    <text evidence="6">Homotetramer. Forms an RuvA(8)-RuvB(12)-Holliday junction (HJ) complex. HJ DNA is sandwiched between 2 RuvA tetramers; dsDNA enters through RuvA and exits via RuvB. An RuvB hexamer assembles on each DNA strand where it exits the tetramer. Each RuvB hexamer is contacted by two RuvA subunits (via domain III) on 2 adjacent RuvB subunits; this complex drives branch migration. In the full resolvosome a probable DNA-RuvA(4)-RuvB(12)-RuvC(2) complex forms which resolves the HJ.</text>
</comment>
<evidence type="ECO:0000313" key="8">
    <source>
        <dbReference type="Proteomes" id="UP000018550"/>
    </source>
</evidence>
<dbReference type="GO" id="GO:0048476">
    <property type="term" value="C:Holliday junction resolvase complex"/>
    <property type="evidence" value="ECO:0007669"/>
    <property type="project" value="UniProtKB-UniRule"/>
</dbReference>
<dbReference type="GO" id="GO:0005737">
    <property type="term" value="C:cytoplasm"/>
    <property type="evidence" value="ECO:0007669"/>
    <property type="project" value="UniProtKB-SubCell"/>
</dbReference>
<keyword evidence="2 6" id="KW-0227">DNA damage</keyword>
<dbReference type="GO" id="GO:0006281">
    <property type="term" value="P:DNA repair"/>
    <property type="evidence" value="ECO:0007669"/>
    <property type="project" value="UniProtKB-UniRule"/>
</dbReference>
<dbReference type="AlphaFoldDB" id="V5RIK7"/>
<keyword evidence="5 6" id="KW-0234">DNA repair</keyword>
<gene>
    <name evidence="6 7" type="primary">ruvA</name>
    <name evidence="7" type="ORF">SAPIS_v1c05540</name>
</gene>
<evidence type="ECO:0000256" key="2">
    <source>
        <dbReference type="ARBA" id="ARBA00022763"/>
    </source>
</evidence>
<organism evidence="7 8">
    <name type="scientific">Spiroplasma apis B31</name>
    <dbReference type="NCBI Taxonomy" id="1276258"/>
    <lineage>
        <taxon>Bacteria</taxon>
        <taxon>Bacillati</taxon>
        <taxon>Mycoplasmatota</taxon>
        <taxon>Mollicutes</taxon>
        <taxon>Entomoplasmatales</taxon>
        <taxon>Spiroplasmataceae</taxon>
        <taxon>Spiroplasma</taxon>
    </lineage>
</organism>
<evidence type="ECO:0000313" key="7">
    <source>
        <dbReference type="EMBL" id="AHB36399.1"/>
    </source>
</evidence>
<dbReference type="Pfam" id="PF14520">
    <property type="entry name" value="HHH_5"/>
    <property type="match status" value="1"/>
</dbReference>
<evidence type="ECO:0000256" key="4">
    <source>
        <dbReference type="ARBA" id="ARBA00023172"/>
    </source>
</evidence>
<keyword evidence="7" id="KW-0347">Helicase</keyword>
<evidence type="ECO:0000256" key="3">
    <source>
        <dbReference type="ARBA" id="ARBA00023125"/>
    </source>
</evidence>
<proteinExistence type="inferred from homology"/>
<evidence type="ECO:0000256" key="5">
    <source>
        <dbReference type="ARBA" id="ARBA00023204"/>
    </source>
</evidence>
<dbReference type="KEGG" id="sapi:SAPIS_v1c05540"/>
<dbReference type="RefSeq" id="WP_023789446.1">
    <property type="nucleotide sequence ID" value="NC_022998.1"/>
</dbReference>
<comment type="domain">
    <text evidence="6">Has three domains with a flexible linker between the domains II and III and assumes an 'L' shape. Domain III is highly mobile and contacts RuvB.</text>
</comment>
<dbReference type="HAMAP" id="MF_00031">
    <property type="entry name" value="DNA_HJ_migration_RuvA"/>
    <property type="match status" value="1"/>
</dbReference>
<dbReference type="STRING" id="1276258.SAPIS_v1c05540"/>
<keyword evidence="1 6" id="KW-0963">Cytoplasm</keyword>
<keyword evidence="3 6" id="KW-0238">DNA-binding</keyword>
<dbReference type="GO" id="GO:0000400">
    <property type="term" value="F:four-way junction DNA binding"/>
    <property type="evidence" value="ECO:0007669"/>
    <property type="project" value="UniProtKB-UniRule"/>
</dbReference>
<comment type="subcellular location">
    <subcellularLocation>
        <location evidence="6">Cytoplasm</location>
    </subcellularLocation>
</comment>
<keyword evidence="7" id="KW-0547">Nucleotide-binding</keyword>
<reference evidence="7 8" key="1">
    <citation type="journal article" date="2014" name="Genome Announc.">
        <title>Complete Genome Sequence of Spiroplasma apis B31T (ATCC 33834), a Bacterium Associated with May Disease of Honeybees (Apis mellifera).</title>
        <authorList>
            <person name="Ku C."/>
            <person name="Lo W.S."/>
            <person name="Chen L.L."/>
            <person name="Kuo C.H."/>
        </authorList>
    </citation>
    <scope>NUCLEOTIDE SEQUENCE [LARGE SCALE GENOMIC DNA]</scope>
    <source>
        <strain evidence="7">B31</strain>
    </source>
</reference>
<comment type="function">
    <text evidence="6">The RuvA-RuvB-RuvC complex processes Holliday junction (HJ) DNA during genetic recombination and DNA repair, while the RuvA-RuvB complex plays an important role in the rescue of blocked DNA replication forks via replication fork reversal (RFR). RuvA specifically binds to HJ cruciform DNA, conferring on it an open structure. The RuvB hexamer acts as an ATP-dependent pump, pulling dsDNA into and through the RuvAB complex. HJ branch migration allows RuvC to scan DNA until it finds its consensus sequence, where it cleaves and resolves the cruciform DNA.</text>
</comment>
<feature type="region of interest" description="Domain III" evidence="6">
    <location>
        <begin position="134"/>
        <end position="188"/>
    </location>
</feature>
<keyword evidence="7" id="KW-0067">ATP-binding</keyword>
<dbReference type="GO" id="GO:0003678">
    <property type="term" value="F:DNA helicase activity"/>
    <property type="evidence" value="ECO:0007669"/>
    <property type="project" value="InterPro"/>
</dbReference>
<comment type="similarity">
    <text evidence="6">Belongs to the RuvA family.</text>
</comment>
<comment type="caution">
    <text evidence="6">Lacks conserved residue(s) required for the propagation of feature annotation.</text>
</comment>
<dbReference type="SUPFAM" id="SSF47781">
    <property type="entry name" value="RuvA domain 2-like"/>
    <property type="match status" value="1"/>
</dbReference>
<dbReference type="InterPro" id="IPR000085">
    <property type="entry name" value="RuvA"/>
</dbReference>
<evidence type="ECO:0000256" key="1">
    <source>
        <dbReference type="ARBA" id="ARBA00022490"/>
    </source>
</evidence>
<dbReference type="Gene3D" id="1.10.150.20">
    <property type="entry name" value="5' to 3' exonuclease, C-terminal subdomain"/>
    <property type="match status" value="1"/>
</dbReference>
<evidence type="ECO:0000256" key="6">
    <source>
        <dbReference type="HAMAP-Rule" id="MF_00031"/>
    </source>
</evidence>
<dbReference type="EMBL" id="CP006682">
    <property type="protein sequence ID" value="AHB36399.1"/>
    <property type="molecule type" value="Genomic_DNA"/>
</dbReference>
<dbReference type="OrthoDB" id="389406at2"/>
<dbReference type="InterPro" id="IPR010994">
    <property type="entry name" value="RuvA_2-like"/>
</dbReference>
<protein>
    <recommendedName>
        <fullName evidence="6">Holliday junction branch migration complex subunit RuvA</fullName>
    </recommendedName>
</protein>
<keyword evidence="8" id="KW-1185">Reference proteome</keyword>
<sequence length="188" mass="22025">MYFLKGEVIEHNNKDLLIEVNGIGYKGILIASKDESVCKTDCDLFYILHYRNDFTDKILFFYNSKTRDLVEILLEIKNVGLKTIENIFDNVKLDDFLTYIKSGDISRLTDLSGISEVNAKNIMYKLREKYFKQKYSQKQMNVINSLHRLGYKISDVYQVVNKVNFSQKEDIILKESLILLGKNINEWV</sequence>
<dbReference type="eggNOG" id="COG0632">
    <property type="taxonomic scope" value="Bacteria"/>
</dbReference>
<dbReference type="Proteomes" id="UP000018550">
    <property type="component" value="Chromosome"/>
</dbReference>
<keyword evidence="7" id="KW-0378">Hydrolase</keyword>
<keyword evidence="4 6" id="KW-0233">DNA recombination</keyword>
<dbReference type="HOGENOM" id="CLU_1440233_0_0_14"/>
<accession>V5RIK7</accession>